<accession>A0A0V0ZPV0</accession>
<protein>
    <submittedName>
        <fullName evidence="1">Uncharacterized protein</fullName>
    </submittedName>
</protein>
<dbReference type="Proteomes" id="UP000054783">
    <property type="component" value="Unassembled WGS sequence"/>
</dbReference>
<keyword evidence="2" id="KW-1185">Reference proteome</keyword>
<name>A0A0V0ZPV0_9BILA</name>
<dbReference type="AlphaFoldDB" id="A0A0V0ZPV0"/>
<reference evidence="1 2" key="1">
    <citation type="submission" date="2015-01" db="EMBL/GenBank/DDBJ databases">
        <title>Evolution of Trichinella species and genotypes.</title>
        <authorList>
            <person name="Korhonen P.K."/>
            <person name="Edoardo P."/>
            <person name="Giuseppe L.R."/>
            <person name="Gasser R.B."/>
        </authorList>
    </citation>
    <scope>NUCLEOTIDE SEQUENCE [LARGE SCALE GENOMIC DNA]</scope>
    <source>
        <strain evidence="1">ISS2496</strain>
    </source>
</reference>
<gene>
    <name evidence="1" type="ORF">T12_2840</name>
</gene>
<proteinExistence type="predicted"/>
<dbReference type="EMBL" id="JYDQ01000119">
    <property type="protein sequence ID" value="KRY14332.1"/>
    <property type="molecule type" value="Genomic_DNA"/>
</dbReference>
<evidence type="ECO:0000313" key="1">
    <source>
        <dbReference type="EMBL" id="KRY14332.1"/>
    </source>
</evidence>
<comment type="caution">
    <text evidence="1">The sequence shown here is derived from an EMBL/GenBank/DDBJ whole genome shotgun (WGS) entry which is preliminary data.</text>
</comment>
<evidence type="ECO:0000313" key="2">
    <source>
        <dbReference type="Proteomes" id="UP000054783"/>
    </source>
</evidence>
<sequence length="68" mass="8103">MKNFFCCGKHFSFCQIFFIKERPSQLKNDDPSVKANDLWLIQFHRVTLLPIYLIVKLRHAKPYIALYG</sequence>
<organism evidence="1 2">
    <name type="scientific">Trichinella patagoniensis</name>
    <dbReference type="NCBI Taxonomy" id="990121"/>
    <lineage>
        <taxon>Eukaryota</taxon>
        <taxon>Metazoa</taxon>
        <taxon>Ecdysozoa</taxon>
        <taxon>Nematoda</taxon>
        <taxon>Enoplea</taxon>
        <taxon>Dorylaimia</taxon>
        <taxon>Trichinellida</taxon>
        <taxon>Trichinellidae</taxon>
        <taxon>Trichinella</taxon>
    </lineage>
</organism>